<gene>
    <name evidence="1" type="ORF">ACHAWU_005175</name>
</gene>
<name>A0ABD3MB77_9STRA</name>
<protein>
    <submittedName>
        <fullName evidence="1">Uncharacterized protein</fullName>
    </submittedName>
</protein>
<reference evidence="1 2" key="1">
    <citation type="submission" date="2024-10" db="EMBL/GenBank/DDBJ databases">
        <title>Updated reference genomes for cyclostephanoid diatoms.</title>
        <authorList>
            <person name="Roberts W.R."/>
            <person name="Alverson A.J."/>
        </authorList>
    </citation>
    <scope>NUCLEOTIDE SEQUENCE [LARGE SCALE GENOMIC DNA]</scope>
    <source>
        <strain evidence="1 2">AJA232-27</strain>
    </source>
</reference>
<evidence type="ECO:0000313" key="1">
    <source>
        <dbReference type="EMBL" id="KAL3761038.1"/>
    </source>
</evidence>
<comment type="caution">
    <text evidence="1">The sequence shown here is derived from an EMBL/GenBank/DDBJ whole genome shotgun (WGS) entry which is preliminary data.</text>
</comment>
<dbReference type="EMBL" id="JALLBG020000161">
    <property type="protein sequence ID" value="KAL3761038.1"/>
    <property type="molecule type" value="Genomic_DNA"/>
</dbReference>
<proteinExistence type="predicted"/>
<accession>A0ABD3MB77</accession>
<keyword evidence="2" id="KW-1185">Reference proteome</keyword>
<dbReference type="Proteomes" id="UP001530293">
    <property type="component" value="Unassembled WGS sequence"/>
</dbReference>
<organism evidence="1 2">
    <name type="scientific">Discostella pseudostelligera</name>
    <dbReference type="NCBI Taxonomy" id="259834"/>
    <lineage>
        <taxon>Eukaryota</taxon>
        <taxon>Sar</taxon>
        <taxon>Stramenopiles</taxon>
        <taxon>Ochrophyta</taxon>
        <taxon>Bacillariophyta</taxon>
        <taxon>Coscinodiscophyceae</taxon>
        <taxon>Thalassiosirophycidae</taxon>
        <taxon>Stephanodiscales</taxon>
        <taxon>Stephanodiscaceae</taxon>
        <taxon>Discostella</taxon>
    </lineage>
</organism>
<sequence>MCIDFRNGFIVGKIQHFSWYSTVRWLLGACMVRSSNCLSGFQKFIPSSTNLRRIRHATSYMIMCNFCSEMIRAGAVAKQVIDELVTLGVDIKTGATGDLATTAKARFAGRTLDDYYKSRKGSGLSFQELEGCNVITTSTPLIGDATPGGSPRD</sequence>
<dbReference type="AlphaFoldDB" id="A0ABD3MB77"/>
<evidence type="ECO:0000313" key="2">
    <source>
        <dbReference type="Proteomes" id="UP001530293"/>
    </source>
</evidence>